<dbReference type="EMBL" id="GBRH01206078">
    <property type="protein sequence ID" value="JAD91817.1"/>
    <property type="molecule type" value="Transcribed_RNA"/>
</dbReference>
<proteinExistence type="predicted"/>
<name>A0A0A9E758_ARUDO</name>
<sequence length="15" mass="1432">MRTPTAGSVPPAGSC</sequence>
<accession>A0A0A9E758</accession>
<evidence type="ECO:0000313" key="1">
    <source>
        <dbReference type="EMBL" id="JAD91817.1"/>
    </source>
</evidence>
<reference evidence="1" key="1">
    <citation type="submission" date="2014-09" db="EMBL/GenBank/DDBJ databases">
        <authorList>
            <person name="Magalhaes I.L.F."/>
            <person name="Oliveira U."/>
            <person name="Santos F.R."/>
            <person name="Vidigal T.H.D.A."/>
            <person name="Brescovit A.D."/>
            <person name="Santos A.J."/>
        </authorList>
    </citation>
    <scope>NUCLEOTIDE SEQUENCE</scope>
    <source>
        <tissue evidence="1">Shoot tissue taken approximately 20 cm above the soil surface</tissue>
    </source>
</reference>
<reference evidence="1" key="2">
    <citation type="journal article" date="2015" name="Data Brief">
        <title>Shoot transcriptome of the giant reed, Arundo donax.</title>
        <authorList>
            <person name="Barrero R.A."/>
            <person name="Guerrero F.D."/>
            <person name="Moolhuijzen P."/>
            <person name="Goolsby J.A."/>
            <person name="Tidwell J."/>
            <person name="Bellgard S.E."/>
            <person name="Bellgard M.I."/>
        </authorList>
    </citation>
    <scope>NUCLEOTIDE SEQUENCE</scope>
    <source>
        <tissue evidence="1">Shoot tissue taken approximately 20 cm above the soil surface</tissue>
    </source>
</reference>
<organism evidence="1">
    <name type="scientific">Arundo donax</name>
    <name type="common">Giant reed</name>
    <name type="synonym">Donax arundinaceus</name>
    <dbReference type="NCBI Taxonomy" id="35708"/>
    <lineage>
        <taxon>Eukaryota</taxon>
        <taxon>Viridiplantae</taxon>
        <taxon>Streptophyta</taxon>
        <taxon>Embryophyta</taxon>
        <taxon>Tracheophyta</taxon>
        <taxon>Spermatophyta</taxon>
        <taxon>Magnoliopsida</taxon>
        <taxon>Liliopsida</taxon>
        <taxon>Poales</taxon>
        <taxon>Poaceae</taxon>
        <taxon>PACMAD clade</taxon>
        <taxon>Arundinoideae</taxon>
        <taxon>Arundineae</taxon>
        <taxon>Arundo</taxon>
    </lineage>
</organism>
<protein>
    <submittedName>
        <fullName evidence="1">Uncharacterized protein</fullName>
    </submittedName>
</protein>